<dbReference type="InterPro" id="IPR017853">
    <property type="entry name" value="GH"/>
</dbReference>
<organism evidence="1 2">
    <name type="scientific">Pacificibacter marinus</name>
    <dbReference type="NCBI Taxonomy" id="658057"/>
    <lineage>
        <taxon>Bacteria</taxon>
        <taxon>Pseudomonadati</taxon>
        <taxon>Pseudomonadota</taxon>
        <taxon>Alphaproteobacteria</taxon>
        <taxon>Rhodobacterales</taxon>
        <taxon>Roseobacteraceae</taxon>
        <taxon>Pacificibacter</taxon>
    </lineage>
</organism>
<dbReference type="RefSeq" id="WP_085850626.1">
    <property type="nucleotide sequence ID" value="NZ_FNZV01000016.1"/>
</dbReference>
<evidence type="ECO:0000313" key="1">
    <source>
        <dbReference type="EMBL" id="SLN67222.1"/>
    </source>
</evidence>
<accession>A0A1Y5TMQ7</accession>
<keyword evidence="1" id="KW-0378">Hydrolase</keyword>
<dbReference type="EC" id="3.2.1.55" evidence="1"/>
<dbReference type="GO" id="GO:0046556">
    <property type="term" value="F:alpha-L-arabinofuranosidase activity"/>
    <property type="evidence" value="ECO:0007669"/>
    <property type="project" value="UniProtKB-EC"/>
</dbReference>
<dbReference type="SUPFAM" id="SSF51445">
    <property type="entry name" value="(Trans)glycosidases"/>
    <property type="match status" value="1"/>
</dbReference>
<proteinExistence type="predicted"/>
<evidence type="ECO:0000313" key="2">
    <source>
        <dbReference type="Proteomes" id="UP000193307"/>
    </source>
</evidence>
<sequence length="566" mass="62837">MQLGVSISSNNDFSEIISEDLFGGNFLAHKYTDIDAQNIGELVRDLGVTSLRYPGGTITELYFDISDPDNDANNEMPENWLGLSDFQNFAAEQGLSINIVLPTMNFLSSSTDFEGNRYEEVDENLLREFVEATVAGYYGDAQINSFEIGNEYWLAPGMTSIEYGRVASRMAKVLDEELERLSDQYPDANNIDIVAQIGYNFGSANFSDDYDDSYNGTDILDDLNSKYNLELGQEALFQSGEVNWTYVQNLLVLSEFNAHELSSIDGASLHIYNADTVDEDSSEFLLSTYERTWLETTPNLETYVTEWNQETSSEFLDKFNDYGLFQAQEILETIDEFADHGVDYAEIWPLLHNTPNALSQTLTYEGDLTPSGLLFSYLSDELPGKSAIELVNSEDDQSSDIFLFYGDGSATVFVSATTEGQSQIEIDLSNIFESVSEVEAKVLTSAIMDEAGSRYATGQFDQVDTDSLLSAANISTTLDHGEILVIEFNGYQPTDEFSSVMAEIDSEIQDVAEVSPSTDLEDIIPIIESEYDVNDSDNGEEDDDDTDFDIGLLLMPLLLLATLAGI</sequence>
<dbReference type="OrthoDB" id="5242885at2"/>
<gene>
    <name evidence="1" type="primary">abfA</name>
    <name evidence="1" type="ORF">PAM7971_03556</name>
</gene>
<protein>
    <submittedName>
        <fullName evidence="1">Intracellular exo-alpha-(1-&gt;5)-L-arabinofuranosidase</fullName>
        <ecNumber evidence="1">3.2.1.55</ecNumber>
    </submittedName>
</protein>
<reference evidence="1 2" key="1">
    <citation type="submission" date="2017-03" db="EMBL/GenBank/DDBJ databases">
        <authorList>
            <person name="Afonso C.L."/>
            <person name="Miller P.J."/>
            <person name="Scott M.A."/>
            <person name="Spackman E."/>
            <person name="Goraichik I."/>
            <person name="Dimitrov K.M."/>
            <person name="Suarez D.L."/>
            <person name="Swayne D.E."/>
        </authorList>
    </citation>
    <scope>NUCLEOTIDE SEQUENCE [LARGE SCALE GENOMIC DNA]</scope>
    <source>
        <strain evidence="1 2">CECT 7971</strain>
    </source>
</reference>
<dbReference type="STRING" id="658057.SAMN04488032_11614"/>
<name>A0A1Y5TMQ7_9RHOB</name>
<keyword evidence="1" id="KW-0326">Glycosidase</keyword>
<dbReference type="AlphaFoldDB" id="A0A1Y5TMQ7"/>
<dbReference type="Gene3D" id="3.20.20.80">
    <property type="entry name" value="Glycosidases"/>
    <property type="match status" value="1"/>
</dbReference>
<dbReference type="Proteomes" id="UP000193307">
    <property type="component" value="Unassembled WGS sequence"/>
</dbReference>
<keyword evidence="2" id="KW-1185">Reference proteome</keyword>
<dbReference type="EMBL" id="FWFW01000015">
    <property type="protein sequence ID" value="SLN67222.1"/>
    <property type="molecule type" value="Genomic_DNA"/>
</dbReference>